<dbReference type="EMBL" id="JBHRZF010000212">
    <property type="protein sequence ID" value="MFC3862715.1"/>
    <property type="molecule type" value="Genomic_DNA"/>
</dbReference>
<dbReference type="SUPFAM" id="SSF158472">
    <property type="entry name" value="HAMP domain-like"/>
    <property type="match status" value="1"/>
</dbReference>
<evidence type="ECO:0000256" key="3">
    <source>
        <dbReference type="PROSITE-ProRule" id="PRU00284"/>
    </source>
</evidence>
<comment type="similarity">
    <text evidence="2">Belongs to the methyl-accepting chemotaxis (MCP) protein family.</text>
</comment>
<keyword evidence="6" id="KW-0472">Membrane</keyword>
<feature type="domain" description="HAMP" evidence="8">
    <location>
        <begin position="438"/>
        <end position="489"/>
    </location>
</feature>
<keyword evidence="1 3" id="KW-0807">Transducer</keyword>
<keyword evidence="6" id="KW-0812">Transmembrane</keyword>
<dbReference type="InterPro" id="IPR004089">
    <property type="entry name" value="MCPsignal_dom"/>
</dbReference>
<dbReference type="Pfam" id="PF00015">
    <property type="entry name" value="MCPsignal"/>
    <property type="match status" value="1"/>
</dbReference>
<feature type="domain" description="HAMP" evidence="8">
    <location>
        <begin position="376"/>
        <end position="428"/>
    </location>
</feature>
<protein>
    <submittedName>
        <fullName evidence="9">Methyl-accepting chemotaxis protein</fullName>
    </submittedName>
</protein>
<gene>
    <name evidence="9" type="ORF">ACFOPQ_18270</name>
</gene>
<dbReference type="Gene3D" id="1.10.287.950">
    <property type="entry name" value="Methyl-accepting chemotaxis protein"/>
    <property type="match status" value="1"/>
</dbReference>
<evidence type="ECO:0000259" key="7">
    <source>
        <dbReference type="PROSITE" id="PS50111"/>
    </source>
</evidence>
<sequence>MTNVPVSGNDLNSMQPKPLTAPGPAPVSGGVLSRMPVGRKIMLGSLLMGSMYLAVVGGVGYLVNANLQTLNQNIQGQRMLLPSSTLMQNTQLLRLSSVNLLSGKADARDANTQQRQALGAALADLKKRAEAASQPQLVKEIQAIQTALQNFNRQVDAGAYTAVQAQARATAILNDQVIPLFGSIAQYTKLRYINPSAGGASDTSHLMEIISTMPRNMPEAGSIVSQSVRLSNAVGAKGKPIPASLQTEARLRYEASNAALQRMLSTVDASTENSAALSAQLKPTLQELKSSSTALFGEVKRGLVDSKTLNTDAATIMAALPAYNKAVFATLDNSIKALGTVLEKDKQTSQNQLIAAIVFPLLVLLLTTLLLRTIIRGITSPLRRLTEASVAMERGEVGHTLPVTTQDEIGTLTHAFNSASSQLKLNADRSAQELAESQRLQANIGEFLDVTMDIAEGDLTKKGKVTEDVLGNVVDSINLMTEELGGTLKTVQSASLSMTDGSRQMLATTEAIQGGASMTAAEASRVAQQVQQITDQVRRMAQDAQASAETARQALLASEQGQEAVTNTLEGMHNIRREVQGIAKRIKNLGDRSLEIQEIVDTISQIARQTNLLALNASIEAAGAGEAGGRFSIVADEVRKLADVSSQATGRIAGLIKNVQAEIQDVIASVEDGTREVEQGYRVAGSAGERLREIGTLTQQTAQYAEGIAASTQNQVQGIEQVDSAVQQIASIAQESRQSVEQGREAAERLEKLSEQLNTSLARFRLPA</sequence>
<keyword evidence="10" id="KW-1185">Reference proteome</keyword>
<evidence type="ECO:0000256" key="4">
    <source>
        <dbReference type="SAM" id="Coils"/>
    </source>
</evidence>
<feature type="region of interest" description="Disordered" evidence="5">
    <location>
        <begin position="1"/>
        <end position="30"/>
    </location>
</feature>
<dbReference type="InterPro" id="IPR003660">
    <property type="entry name" value="HAMP_dom"/>
</dbReference>
<dbReference type="RefSeq" id="WP_380080655.1">
    <property type="nucleotide sequence ID" value="NZ_JBHRZF010000212.1"/>
</dbReference>
<evidence type="ECO:0000313" key="10">
    <source>
        <dbReference type="Proteomes" id="UP001595748"/>
    </source>
</evidence>
<evidence type="ECO:0000259" key="8">
    <source>
        <dbReference type="PROSITE" id="PS50885"/>
    </source>
</evidence>
<name>A0ABV8AC19_9DEIO</name>
<dbReference type="SUPFAM" id="SSF58104">
    <property type="entry name" value="Methyl-accepting chemotaxis protein (MCP) signaling domain"/>
    <property type="match status" value="1"/>
</dbReference>
<keyword evidence="6" id="KW-1133">Transmembrane helix</keyword>
<feature type="compositionally biased region" description="Polar residues" evidence="5">
    <location>
        <begin position="1"/>
        <end position="15"/>
    </location>
</feature>
<dbReference type="SMART" id="SM00283">
    <property type="entry name" value="MA"/>
    <property type="match status" value="1"/>
</dbReference>
<dbReference type="CDD" id="cd06225">
    <property type="entry name" value="HAMP"/>
    <property type="match status" value="1"/>
</dbReference>
<accession>A0ABV8AC19</accession>
<dbReference type="PANTHER" id="PTHR32089">
    <property type="entry name" value="METHYL-ACCEPTING CHEMOTAXIS PROTEIN MCPB"/>
    <property type="match status" value="1"/>
</dbReference>
<dbReference type="Proteomes" id="UP001595748">
    <property type="component" value="Unassembled WGS sequence"/>
</dbReference>
<dbReference type="PROSITE" id="PS50111">
    <property type="entry name" value="CHEMOTAXIS_TRANSDUC_2"/>
    <property type="match status" value="1"/>
</dbReference>
<evidence type="ECO:0000256" key="5">
    <source>
        <dbReference type="SAM" id="MobiDB-lite"/>
    </source>
</evidence>
<evidence type="ECO:0000256" key="1">
    <source>
        <dbReference type="ARBA" id="ARBA00023224"/>
    </source>
</evidence>
<dbReference type="SMART" id="SM00304">
    <property type="entry name" value="HAMP"/>
    <property type="match status" value="2"/>
</dbReference>
<dbReference type="PANTHER" id="PTHR32089:SF114">
    <property type="entry name" value="METHYL-ACCEPTING CHEMOTAXIS PROTEIN MCPB"/>
    <property type="match status" value="1"/>
</dbReference>
<dbReference type="PROSITE" id="PS50885">
    <property type="entry name" value="HAMP"/>
    <property type="match status" value="2"/>
</dbReference>
<proteinExistence type="inferred from homology"/>
<dbReference type="Gene3D" id="6.10.340.10">
    <property type="match status" value="1"/>
</dbReference>
<evidence type="ECO:0000256" key="2">
    <source>
        <dbReference type="ARBA" id="ARBA00029447"/>
    </source>
</evidence>
<feature type="transmembrane region" description="Helical" evidence="6">
    <location>
        <begin position="41"/>
        <end position="63"/>
    </location>
</feature>
<feature type="coiled-coil region" evidence="4">
    <location>
        <begin position="733"/>
        <end position="760"/>
    </location>
</feature>
<feature type="domain" description="Methyl-accepting transducer" evidence="7">
    <location>
        <begin position="494"/>
        <end position="730"/>
    </location>
</feature>
<dbReference type="Pfam" id="PF00672">
    <property type="entry name" value="HAMP"/>
    <property type="match status" value="1"/>
</dbReference>
<organism evidence="9 10">
    <name type="scientific">Deinococcus antarcticus</name>
    <dbReference type="NCBI Taxonomy" id="1298767"/>
    <lineage>
        <taxon>Bacteria</taxon>
        <taxon>Thermotogati</taxon>
        <taxon>Deinococcota</taxon>
        <taxon>Deinococci</taxon>
        <taxon>Deinococcales</taxon>
        <taxon>Deinococcaceae</taxon>
        <taxon>Deinococcus</taxon>
    </lineage>
</organism>
<reference evidence="10" key="1">
    <citation type="journal article" date="2019" name="Int. J. Syst. Evol. Microbiol.">
        <title>The Global Catalogue of Microorganisms (GCM) 10K type strain sequencing project: providing services to taxonomists for standard genome sequencing and annotation.</title>
        <authorList>
            <consortium name="The Broad Institute Genomics Platform"/>
            <consortium name="The Broad Institute Genome Sequencing Center for Infectious Disease"/>
            <person name="Wu L."/>
            <person name="Ma J."/>
        </authorList>
    </citation>
    <scope>NUCLEOTIDE SEQUENCE [LARGE SCALE GENOMIC DNA]</scope>
    <source>
        <strain evidence="10">CCTCC AB 2013263</strain>
    </source>
</reference>
<feature type="transmembrane region" description="Helical" evidence="6">
    <location>
        <begin position="353"/>
        <end position="375"/>
    </location>
</feature>
<keyword evidence="4" id="KW-0175">Coiled coil</keyword>
<comment type="caution">
    <text evidence="9">The sequence shown here is derived from an EMBL/GenBank/DDBJ whole genome shotgun (WGS) entry which is preliminary data.</text>
</comment>
<evidence type="ECO:0000256" key="6">
    <source>
        <dbReference type="SAM" id="Phobius"/>
    </source>
</evidence>
<evidence type="ECO:0000313" key="9">
    <source>
        <dbReference type="EMBL" id="MFC3862715.1"/>
    </source>
</evidence>